<keyword evidence="3" id="KW-1185">Reference proteome</keyword>
<comment type="caution">
    <text evidence="2">The sequence shown here is derived from an EMBL/GenBank/DDBJ whole genome shotgun (WGS) entry which is preliminary data.</text>
</comment>
<evidence type="ECO:0000313" key="2">
    <source>
        <dbReference type="EMBL" id="MBB6628139.1"/>
    </source>
</evidence>
<evidence type="ECO:0000313" key="3">
    <source>
        <dbReference type="Proteomes" id="UP000523955"/>
    </source>
</evidence>
<dbReference type="AlphaFoldDB" id="A0A7X0VAU4"/>
<dbReference type="EMBL" id="JACKXE010000001">
    <property type="protein sequence ID" value="MBB6628139.1"/>
    <property type="molecule type" value="Genomic_DNA"/>
</dbReference>
<dbReference type="RefSeq" id="WP_185253223.1">
    <property type="nucleotide sequence ID" value="NZ_JACKXE010000001.1"/>
</dbReference>
<feature type="compositionally biased region" description="Polar residues" evidence="1">
    <location>
        <begin position="455"/>
        <end position="468"/>
    </location>
</feature>
<evidence type="ECO:0000256" key="1">
    <source>
        <dbReference type="SAM" id="MobiDB-lite"/>
    </source>
</evidence>
<feature type="compositionally biased region" description="Low complexity" evidence="1">
    <location>
        <begin position="418"/>
        <end position="444"/>
    </location>
</feature>
<proteinExistence type="predicted"/>
<reference evidence="2 3" key="1">
    <citation type="submission" date="2020-08" db="EMBL/GenBank/DDBJ databases">
        <authorList>
            <person name="Seo M.-J."/>
        </authorList>
    </citation>
    <scope>NUCLEOTIDE SEQUENCE [LARGE SCALE GENOMIC DNA]</scope>
    <source>
        <strain evidence="2 3">KIGAM211</strain>
    </source>
</reference>
<organism evidence="2 3">
    <name type="scientific">Nocardioides luti</name>
    <dbReference type="NCBI Taxonomy" id="2761101"/>
    <lineage>
        <taxon>Bacteria</taxon>
        <taxon>Bacillati</taxon>
        <taxon>Actinomycetota</taxon>
        <taxon>Actinomycetes</taxon>
        <taxon>Propionibacteriales</taxon>
        <taxon>Nocardioidaceae</taxon>
        <taxon>Nocardioides</taxon>
    </lineage>
</organism>
<dbReference type="PROSITE" id="PS51257">
    <property type="entry name" value="PROKAR_LIPOPROTEIN"/>
    <property type="match status" value="1"/>
</dbReference>
<evidence type="ECO:0008006" key="4">
    <source>
        <dbReference type="Google" id="ProtNLM"/>
    </source>
</evidence>
<protein>
    <recommendedName>
        <fullName evidence="4">PQQ-like domain-containing protein</fullName>
    </recommendedName>
</protein>
<name>A0A7X0VAU4_9ACTN</name>
<feature type="region of interest" description="Disordered" evidence="1">
    <location>
        <begin position="417"/>
        <end position="468"/>
    </location>
</feature>
<gene>
    <name evidence="2" type="ORF">H5V45_12490</name>
</gene>
<feature type="region of interest" description="Disordered" evidence="1">
    <location>
        <begin position="31"/>
        <end position="55"/>
    </location>
</feature>
<dbReference type="Proteomes" id="UP000523955">
    <property type="component" value="Unassembled WGS sequence"/>
</dbReference>
<sequence length="468" mass="48135">MSPSLRRVLSAGAATGLVLTLGAGCSWIKDPAAQRQGDPDAATEPSSTATADPTAMPTLFLSDATASFPEEDVIDAAVGTDVVLTMTAGRVVARSLPDLDTAYSLTSDDGSFTDLWVDDQARTGYTLEVRTEPGEGTEVGTQRYVVQRFDLETGEISEAAIGDVDQDPRAPAEDVTGEIAAVQDDTVVIDSSVPNSRAAHTAVAMDLRTEDVAWSARPAQVLTATSDAVVVDTGTPDEAGRIRALTLARGLTRWSALPGTLGARAIGTTDDSVLVVRTDEVFTQPTITSLDLATGAAGKPRTTDAWDWDCSPAYDIAVCTIGEPDQPGAQVVGWDVARNREAWELPTDGRFAPIVSVVTRGLVYGLLDSGQGVVLDAATGRDVAGDTGAGPVGVNYYGGVVVYSGRAVFLYAGEGDPDASAAPSASASPSSSPSASESALPSEDATTEDPGGTIDQPSGPVTPTISSP</sequence>
<accession>A0A7X0VAU4</accession>